<protein>
    <submittedName>
        <fullName evidence="2">Uncharacterized protein</fullName>
    </submittedName>
</protein>
<organism evidence="2 3">
    <name type="scientific">Candidatus Thiomargarita nelsonii</name>
    <dbReference type="NCBI Taxonomy" id="1003181"/>
    <lineage>
        <taxon>Bacteria</taxon>
        <taxon>Pseudomonadati</taxon>
        <taxon>Pseudomonadota</taxon>
        <taxon>Gammaproteobacteria</taxon>
        <taxon>Thiotrichales</taxon>
        <taxon>Thiotrichaceae</taxon>
        <taxon>Thiomargarita</taxon>
    </lineage>
</organism>
<feature type="region of interest" description="Disordered" evidence="1">
    <location>
        <begin position="1"/>
        <end position="36"/>
    </location>
</feature>
<evidence type="ECO:0000313" key="2">
    <source>
        <dbReference type="EMBL" id="OAD21436.1"/>
    </source>
</evidence>
<reference evidence="2 3" key="1">
    <citation type="submission" date="2016-05" db="EMBL/GenBank/DDBJ databases">
        <title>Single-cell genome of chain-forming Candidatus Thiomargarita nelsonii and comparison to other large sulfur-oxidizing bacteria.</title>
        <authorList>
            <person name="Winkel M."/>
            <person name="Salman V."/>
            <person name="Woyke T."/>
            <person name="Schulz-Vogt H."/>
            <person name="Richter M."/>
            <person name="Flood B."/>
            <person name="Bailey J."/>
            <person name="Amann R."/>
            <person name="Mussmann M."/>
        </authorList>
    </citation>
    <scope>NUCLEOTIDE SEQUENCE [LARGE SCALE GENOMIC DNA]</scope>
    <source>
        <strain evidence="2 3">THI036</strain>
    </source>
</reference>
<dbReference type="AlphaFoldDB" id="A0A176S0G5"/>
<evidence type="ECO:0000256" key="1">
    <source>
        <dbReference type="SAM" id="MobiDB-lite"/>
    </source>
</evidence>
<proteinExistence type="predicted"/>
<feature type="compositionally biased region" description="Basic and acidic residues" evidence="1">
    <location>
        <begin position="19"/>
        <end position="29"/>
    </location>
</feature>
<accession>A0A176S0G5</accession>
<sequence length="242" mass="27574">NSEIFGKQRPQLDDTQDGVYDRNDGEFARDTSLGKPKIHASLPPEIIEVHPIIRLAEGQSTATLWLKAIPNFDGMKKVQAILNNEHEQVTEYKGESTNFTRRELSLKPNYKSQRYEIDYDQFHTADNWTIFYQAQSMEGDWSEIRNGYVVAEDFHLPTLVSPIINQTTYHVGDRLWFDVTVSGEETVDLYVGVIFPAGYFQTIVPPLSLSEINVLQAYQTDIQLTGEQSYEILSLELPALAP</sequence>
<keyword evidence="3" id="KW-1185">Reference proteome</keyword>
<evidence type="ECO:0000313" key="3">
    <source>
        <dbReference type="Proteomes" id="UP000076962"/>
    </source>
</evidence>
<gene>
    <name evidence="2" type="ORF">THIOM_002795</name>
</gene>
<dbReference type="EMBL" id="LUTY01001633">
    <property type="protein sequence ID" value="OAD21436.1"/>
    <property type="molecule type" value="Genomic_DNA"/>
</dbReference>
<feature type="non-terminal residue" evidence="2">
    <location>
        <position position="242"/>
    </location>
</feature>
<feature type="non-terminal residue" evidence="2">
    <location>
        <position position="1"/>
    </location>
</feature>
<name>A0A176S0G5_9GAMM</name>
<comment type="caution">
    <text evidence="2">The sequence shown here is derived from an EMBL/GenBank/DDBJ whole genome shotgun (WGS) entry which is preliminary data.</text>
</comment>
<dbReference type="Proteomes" id="UP000076962">
    <property type="component" value="Unassembled WGS sequence"/>
</dbReference>